<accession>A0A9P8USG6</accession>
<gene>
    <name evidence="2" type="ORF">BKA67DRAFT_655566</name>
</gene>
<evidence type="ECO:0000313" key="3">
    <source>
        <dbReference type="Proteomes" id="UP000758603"/>
    </source>
</evidence>
<proteinExistence type="predicted"/>
<dbReference type="GeneID" id="70135670"/>
<dbReference type="OrthoDB" id="3921198at2759"/>
<feature type="compositionally biased region" description="Low complexity" evidence="1">
    <location>
        <begin position="20"/>
        <end position="34"/>
    </location>
</feature>
<evidence type="ECO:0000313" key="2">
    <source>
        <dbReference type="EMBL" id="KAH6657292.1"/>
    </source>
</evidence>
<comment type="caution">
    <text evidence="2">The sequence shown here is derived from an EMBL/GenBank/DDBJ whole genome shotgun (WGS) entry which is preliminary data.</text>
</comment>
<organism evidence="2 3">
    <name type="scientific">Truncatella angustata</name>
    <dbReference type="NCBI Taxonomy" id="152316"/>
    <lineage>
        <taxon>Eukaryota</taxon>
        <taxon>Fungi</taxon>
        <taxon>Dikarya</taxon>
        <taxon>Ascomycota</taxon>
        <taxon>Pezizomycotina</taxon>
        <taxon>Sordariomycetes</taxon>
        <taxon>Xylariomycetidae</taxon>
        <taxon>Amphisphaeriales</taxon>
        <taxon>Sporocadaceae</taxon>
        <taxon>Truncatella</taxon>
    </lineage>
</organism>
<sequence>MHPAPSLAELLKSDDPRPQPHQQQESSQSLEQHQIQQAQVGLAQAAEIHSALRINSPPIRKDTGSSISTVATDATVATNGTDDSTSTGYSVESSQSIFSVKDGAEISGNRRASRRRTGPLSSAQREKAALIRKLGACTDCRRRRVACHPNHHNMTWEDAIRKYQTAHSPMQELAPLVGRPISPASGLRYGYVHNAEDMDIDSTPTPPPAQTTPGRALLSDARIRTPLPSGPRVSMPLLAAALPPLTTLPNIDFIKSELDTAASKYLSGPHTGRYSAVEALLIRWQDDESPEVLTAIEELRSVFQVYSFSLKSIEIPPSSSGLCKNSQRWLSREINDFTEDRDTRDVLKIVYYNGCTLLDDGEMVLSSPLDRDRSSIIRWSGIQGFLEGARCDTLIIFDAIYHASSKMTRREGVLELLAASADEDHFGVIGRNTFTKILAHQLRQRAAQRSFEPLSGAELHTRILSAYAKVVQDKHPDGQLAKVPIPLHLQMSGNSKLPSITLYPISNTRPRTPSFNPEGLGGYQLTLSIRLADENLDTNCWSEWLRMMPEGVKDVRVAGPYNTFR</sequence>
<dbReference type="RefSeq" id="XP_045961526.1">
    <property type="nucleotide sequence ID" value="XM_046106779.1"/>
</dbReference>
<feature type="region of interest" description="Disordered" evidence="1">
    <location>
        <begin position="102"/>
        <end position="125"/>
    </location>
</feature>
<keyword evidence="3" id="KW-1185">Reference proteome</keyword>
<dbReference type="EMBL" id="JAGPXC010000002">
    <property type="protein sequence ID" value="KAH6657292.1"/>
    <property type="molecule type" value="Genomic_DNA"/>
</dbReference>
<dbReference type="AlphaFoldDB" id="A0A9P8USG6"/>
<name>A0A9P8USG6_9PEZI</name>
<protein>
    <submittedName>
        <fullName evidence="2">Uncharacterized protein</fullName>
    </submittedName>
</protein>
<evidence type="ECO:0000256" key="1">
    <source>
        <dbReference type="SAM" id="MobiDB-lite"/>
    </source>
</evidence>
<dbReference type="Proteomes" id="UP000758603">
    <property type="component" value="Unassembled WGS sequence"/>
</dbReference>
<feature type="region of interest" description="Disordered" evidence="1">
    <location>
        <begin position="1"/>
        <end position="34"/>
    </location>
</feature>
<reference evidence="2" key="1">
    <citation type="journal article" date="2021" name="Nat. Commun.">
        <title>Genetic determinants of endophytism in the Arabidopsis root mycobiome.</title>
        <authorList>
            <person name="Mesny F."/>
            <person name="Miyauchi S."/>
            <person name="Thiergart T."/>
            <person name="Pickel B."/>
            <person name="Atanasova L."/>
            <person name="Karlsson M."/>
            <person name="Huettel B."/>
            <person name="Barry K.W."/>
            <person name="Haridas S."/>
            <person name="Chen C."/>
            <person name="Bauer D."/>
            <person name="Andreopoulos W."/>
            <person name="Pangilinan J."/>
            <person name="LaButti K."/>
            <person name="Riley R."/>
            <person name="Lipzen A."/>
            <person name="Clum A."/>
            <person name="Drula E."/>
            <person name="Henrissat B."/>
            <person name="Kohler A."/>
            <person name="Grigoriev I.V."/>
            <person name="Martin F.M."/>
            <person name="Hacquard S."/>
        </authorList>
    </citation>
    <scope>NUCLEOTIDE SEQUENCE</scope>
    <source>
        <strain evidence="2">MPI-SDFR-AT-0073</strain>
    </source>
</reference>